<sequence length="101" mass="10818">MGLVNYLDSKTFSLAKIPAGCAKLALLVDYLESPEEMGDPNLDLALNNIAMPCTGKATEVLQQTTSSKIIAIDQNDSQSSPKIGYQKKLLNCPFSVPTTPS</sequence>
<proteinExistence type="predicted"/>
<gene>
    <name evidence="1" type="ORF">E2562_003200</name>
</gene>
<keyword evidence="2" id="KW-1185">Reference proteome</keyword>
<dbReference type="OrthoDB" id="695450at2759"/>
<accession>A0A6G1EUT9</accession>
<name>A0A6G1EUT9_9ORYZ</name>
<comment type="caution">
    <text evidence="1">The sequence shown here is derived from an EMBL/GenBank/DDBJ whole genome shotgun (WGS) entry which is preliminary data.</text>
</comment>
<dbReference type="EMBL" id="SPHZ02000002">
    <property type="protein sequence ID" value="KAF0928381.1"/>
    <property type="molecule type" value="Genomic_DNA"/>
</dbReference>
<organism evidence="1 2">
    <name type="scientific">Oryza meyeriana var. granulata</name>
    <dbReference type="NCBI Taxonomy" id="110450"/>
    <lineage>
        <taxon>Eukaryota</taxon>
        <taxon>Viridiplantae</taxon>
        <taxon>Streptophyta</taxon>
        <taxon>Embryophyta</taxon>
        <taxon>Tracheophyta</taxon>
        <taxon>Spermatophyta</taxon>
        <taxon>Magnoliopsida</taxon>
        <taxon>Liliopsida</taxon>
        <taxon>Poales</taxon>
        <taxon>Poaceae</taxon>
        <taxon>BOP clade</taxon>
        <taxon>Oryzoideae</taxon>
        <taxon>Oryzeae</taxon>
        <taxon>Oryzinae</taxon>
        <taxon>Oryza</taxon>
        <taxon>Oryza meyeriana</taxon>
    </lineage>
</organism>
<evidence type="ECO:0000313" key="1">
    <source>
        <dbReference type="EMBL" id="KAF0928381.1"/>
    </source>
</evidence>
<evidence type="ECO:0000313" key="2">
    <source>
        <dbReference type="Proteomes" id="UP000479710"/>
    </source>
</evidence>
<reference evidence="1 2" key="1">
    <citation type="submission" date="2019-11" db="EMBL/GenBank/DDBJ databases">
        <title>Whole genome sequence of Oryza granulata.</title>
        <authorList>
            <person name="Li W."/>
        </authorList>
    </citation>
    <scope>NUCLEOTIDE SEQUENCE [LARGE SCALE GENOMIC DNA]</scope>
    <source>
        <strain evidence="2">cv. Menghai</strain>
        <tissue evidence="1">Leaf</tissue>
    </source>
</reference>
<dbReference type="Proteomes" id="UP000479710">
    <property type="component" value="Unassembled WGS sequence"/>
</dbReference>
<dbReference type="AlphaFoldDB" id="A0A6G1EUT9"/>
<protein>
    <submittedName>
        <fullName evidence="1">Uncharacterized protein</fullName>
    </submittedName>
</protein>